<reference evidence="9" key="2">
    <citation type="submission" date="2017-05" db="EMBL/GenBank/DDBJ databases">
        <authorList>
            <consortium name="The Broad Institute Genomics Platform"/>
            <consortium name="The Broad Institute Genomic Center for Infectious Diseases"/>
            <person name="Earl A."/>
            <person name="Manson A."/>
            <person name="Schwartman J."/>
            <person name="Gilmore M."/>
            <person name="Abouelleil A."/>
            <person name="Cao P."/>
            <person name="Chapman S."/>
            <person name="Cusick C."/>
            <person name="Shea T."/>
            <person name="Young S."/>
            <person name="Neafsey D."/>
            <person name="Nusbaum C."/>
            <person name="Birren B."/>
        </authorList>
    </citation>
    <scope>NUCLEOTIDE SEQUENCE</scope>
    <source>
        <strain evidence="9">9E7_DIV0242</strain>
    </source>
</reference>
<comment type="similarity">
    <text evidence="1">Belongs to the low molecular weight phosphotyrosine protein phosphatase family.</text>
</comment>
<accession>A0A242K4Z7</accession>
<dbReference type="InterPro" id="IPR017867">
    <property type="entry name" value="Tyr_phospatase_low_mol_wt"/>
</dbReference>
<name>A0A242K4Z7_9ENTE</name>
<reference evidence="8" key="1">
    <citation type="submission" date="2017-05" db="EMBL/GenBank/DDBJ databases">
        <title>The Genome Sequence of Enterococcus sp. 9E7_DIV0242.</title>
        <authorList>
            <consortium name="The Broad Institute Genomics Platform"/>
            <consortium name="The Broad Institute Genomic Center for Infectious Diseases"/>
            <person name="Earl A."/>
            <person name="Manson A."/>
            <person name="Schwartman J."/>
            <person name="Gilmore M."/>
            <person name="Abouelleil A."/>
            <person name="Cao P."/>
            <person name="Chapman S."/>
            <person name="Cusick C."/>
            <person name="Shea T."/>
            <person name="Young S."/>
            <person name="Neafsey D."/>
            <person name="Nusbaum C."/>
            <person name="Birren B."/>
        </authorList>
    </citation>
    <scope>NUCLEOTIDE SEQUENCE [LARGE SCALE GENOMIC DNA]</scope>
    <source>
        <strain evidence="8">9E7_DIV0242</strain>
    </source>
</reference>
<keyword evidence="10" id="KW-1185">Reference proteome</keyword>
<feature type="domain" description="Phosphotyrosine protein phosphatase I" evidence="7">
    <location>
        <begin position="2"/>
        <end position="149"/>
    </location>
</feature>
<evidence type="ECO:0000256" key="1">
    <source>
        <dbReference type="ARBA" id="ARBA00011063"/>
    </source>
</evidence>
<comment type="catalytic activity">
    <reaction evidence="5">
        <text>O-phospho-L-tyrosyl-[protein] + H2O = L-tyrosyl-[protein] + phosphate</text>
        <dbReference type="Rhea" id="RHEA:10684"/>
        <dbReference type="Rhea" id="RHEA-COMP:10136"/>
        <dbReference type="Rhea" id="RHEA-COMP:20101"/>
        <dbReference type="ChEBI" id="CHEBI:15377"/>
        <dbReference type="ChEBI" id="CHEBI:43474"/>
        <dbReference type="ChEBI" id="CHEBI:46858"/>
        <dbReference type="ChEBI" id="CHEBI:61978"/>
        <dbReference type="EC" id="3.1.3.48"/>
    </reaction>
</comment>
<evidence type="ECO:0000313" key="9">
    <source>
        <dbReference type="EMBL" id="WYJ90577.1"/>
    </source>
</evidence>
<dbReference type="SUPFAM" id="SSF52788">
    <property type="entry name" value="Phosphotyrosine protein phosphatases I"/>
    <property type="match status" value="1"/>
</dbReference>
<evidence type="ECO:0000256" key="5">
    <source>
        <dbReference type="ARBA" id="ARBA00051722"/>
    </source>
</evidence>
<sequence>MKNVLFVCLGNICRSPMAEAVMRQKISQAGLDQEILVASAATSRWEEGNAPHRGTQKILKAHQISIEGMYSTPITEQDFYTYDYIIGMDHTNVADLKRMAPQDWTGDIHLFMSVVEAHQDEAVPDPYYTGDFDQTYDMVNQGTDAWLRIFQEGI</sequence>
<evidence type="ECO:0000256" key="6">
    <source>
        <dbReference type="PIRSR" id="PIRSR617867-1"/>
    </source>
</evidence>
<dbReference type="InterPro" id="IPR050438">
    <property type="entry name" value="LMW_PTPase"/>
</dbReference>
<dbReference type="CDD" id="cd16343">
    <property type="entry name" value="LMWPTP"/>
    <property type="match status" value="1"/>
</dbReference>
<protein>
    <recommendedName>
        <fullName evidence="2">protein-tyrosine-phosphatase</fullName>
        <ecNumber evidence="2">3.1.3.48</ecNumber>
    </recommendedName>
</protein>
<evidence type="ECO:0000256" key="2">
    <source>
        <dbReference type="ARBA" id="ARBA00013064"/>
    </source>
</evidence>
<reference evidence="9" key="3">
    <citation type="submission" date="2024-03" db="EMBL/GenBank/DDBJ databases">
        <title>The Genome Sequence of Enterococcus sp. DIV0242b.</title>
        <authorList>
            <consortium name="The Broad Institute Genomics Platform"/>
            <consortium name="The Broad Institute Microbial Omics Core"/>
            <consortium name="The Broad Institute Genomic Center for Infectious Diseases"/>
            <person name="Earl A."/>
            <person name="Manson A."/>
            <person name="Gilmore M."/>
            <person name="Schwartman J."/>
            <person name="Shea T."/>
            <person name="Abouelleil A."/>
            <person name="Cao P."/>
            <person name="Chapman S."/>
            <person name="Cusick C."/>
            <person name="Young S."/>
            <person name="Neafsey D."/>
            <person name="Nusbaum C."/>
            <person name="Birren B."/>
        </authorList>
    </citation>
    <scope>NUCLEOTIDE SEQUENCE</scope>
    <source>
        <strain evidence="9">9E7_DIV0242</strain>
    </source>
</reference>
<dbReference type="Pfam" id="PF01451">
    <property type="entry name" value="LMWPc"/>
    <property type="match status" value="1"/>
</dbReference>
<evidence type="ECO:0000313" key="10">
    <source>
        <dbReference type="Proteomes" id="UP000195141"/>
    </source>
</evidence>
<dbReference type="Gene3D" id="3.40.50.2300">
    <property type="match status" value="1"/>
</dbReference>
<evidence type="ECO:0000256" key="4">
    <source>
        <dbReference type="ARBA" id="ARBA00022912"/>
    </source>
</evidence>
<feature type="active site" evidence="6">
    <location>
        <position position="14"/>
    </location>
</feature>
<dbReference type="OrthoDB" id="9784339at2"/>
<feature type="active site" description="Proton donor" evidence="6">
    <location>
        <position position="125"/>
    </location>
</feature>
<evidence type="ECO:0000313" key="8">
    <source>
        <dbReference type="EMBL" id="OTP14402.1"/>
    </source>
</evidence>
<organism evidence="8">
    <name type="scientific">Candidatus Enterococcus clewellii</name>
    <dbReference type="NCBI Taxonomy" id="1834193"/>
    <lineage>
        <taxon>Bacteria</taxon>
        <taxon>Bacillati</taxon>
        <taxon>Bacillota</taxon>
        <taxon>Bacilli</taxon>
        <taxon>Lactobacillales</taxon>
        <taxon>Enterococcaceae</taxon>
        <taxon>Enterococcus</taxon>
    </lineage>
</organism>
<dbReference type="PRINTS" id="PR00719">
    <property type="entry name" value="LMWPTPASE"/>
</dbReference>
<dbReference type="GO" id="GO:0004725">
    <property type="term" value="F:protein tyrosine phosphatase activity"/>
    <property type="evidence" value="ECO:0007669"/>
    <property type="project" value="UniProtKB-EC"/>
</dbReference>
<keyword evidence="4" id="KW-0904">Protein phosphatase</keyword>
<gene>
    <name evidence="9" type="ORF">A5888_002334</name>
    <name evidence="8" type="ORF">A5888_002503</name>
</gene>
<evidence type="ECO:0000259" key="7">
    <source>
        <dbReference type="SMART" id="SM00226"/>
    </source>
</evidence>
<dbReference type="PANTHER" id="PTHR11717">
    <property type="entry name" value="LOW MOLECULAR WEIGHT PROTEIN TYROSINE PHOSPHATASE"/>
    <property type="match status" value="1"/>
</dbReference>
<dbReference type="SMART" id="SM00226">
    <property type="entry name" value="LMWPc"/>
    <property type="match status" value="1"/>
</dbReference>
<dbReference type="PANTHER" id="PTHR11717:SF7">
    <property type="entry name" value="LOW MOLECULAR WEIGHT PHOSPHOTYROSINE PROTEIN PHOSPHATASE"/>
    <property type="match status" value="1"/>
</dbReference>
<evidence type="ECO:0000256" key="3">
    <source>
        <dbReference type="ARBA" id="ARBA00022801"/>
    </source>
</evidence>
<dbReference type="EC" id="3.1.3.48" evidence="2"/>
<dbReference type="InterPro" id="IPR036196">
    <property type="entry name" value="Ptyr_pPase_sf"/>
</dbReference>
<dbReference type="InterPro" id="IPR023485">
    <property type="entry name" value="Ptyr_pPase"/>
</dbReference>
<dbReference type="EMBL" id="CP147247">
    <property type="protein sequence ID" value="WYJ90577.1"/>
    <property type="molecule type" value="Genomic_DNA"/>
</dbReference>
<feature type="active site" description="Nucleophile" evidence="6">
    <location>
        <position position="8"/>
    </location>
</feature>
<dbReference type="AlphaFoldDB" id="A0A242K4Z7"/>
<proteinExistence type="inferred from homology"/>
<dbReference type="RefSeq" id="WP_086349557.1">
    <property type="nucleotide sequence ID" value="NZ_CP147247.1"/>
</dbReference>
<dbReference type="EMBL" id="NGMM01000004">
    <property type="protein sequence ID" value="OTP14402.1"/>
    <property type="molecule type" value="Genomic_DNA"/>
</dbReference>
<keyword evidence="3" id="KW-0378">Hydrolase</keyword>
<dbReference type="Proteomes" id="UP000195141">
    <property type="component" value="Chromosome"/>
</dbReference>